<dbReference type="Pfam" id="PF00895">
    <property type="entry name" value="ATP-synt_8"/>
    <property type="match status" value="1"/>
</dbReference>
<evidence type="ECO:0000256" key="1">
    <source>
        <dbReference type="ARBA" id="ARBA00004304"/>
    </source>
</evidence>
<keyword evidence="10 12" id="KW-0496">Mitochondrion</keyword>
<gene>
    <name evidence="14" type="primary">atp8</name>
</gene>
<dbReference type="GO" id="GO:0031966">
    <property type="term" value="C:mitochondrial membrane"/>
    <property type="evidence" value="ECO:0007669"/>
    <property type="project" value="UniProtKB-SubCell"/>
</dbReference>
<reference evidence="14" key="1">
    <citation type="journal article" date="2016" name="Mol. Ecol. Resour.">
        <title>Lessons from genome skimming of arthropod-preserving ethanol.</title>
        <authorList>
            <person name="Linard B."/>
            <person name="Arribas P."/>
            <person name="Andujar C."/>
            <person name="Crampton-Platt A."/>
            <person name="Vogler A.P."/>
        </authorList>
    </citation>
    <scope>NUCLEOTIDE SEQUENCE</scope>
</reference>
<evidence type="ECO:0000256" key="7">
    <source>
        <dbReference type="ARBA" id="ARBA00022781"/>
    </source>
</evidence>
<accession>A0A191ZR71</accession>
<sequence>MPQMAPMSWLYLFITFTMIFIMFNYLNYFVFMKNNTTNKKNMKMSLKSLNWKW</sequence>
<evidence type="ECO:0000256" key="12">
    <source>
        <dbReference type="RuleBase" id="RU003661"/>
    </source>
</evidence>
<comment type="subunit">
    <text evidence="3">F-type ATPases have 2 components, CF(1) - the catalytic core - and CF(0) - the membrane proton channel.</text>
</comment>
<evidence type="ECO:0000256" key="3">
    <source>
        <dbReference type="ARBA" id="ARBA00011291"/>
    </source>
</evidence>
<keyword evidence="8 13" id="KW-1133">Transmembrane helix</keyword>
<evidence type="ECO:0000256" key="13">
    <source>
        <dbReference type="SAM" id="Phobius"/>
    </source>
</evidence>
<evidence type="ECO:0000313" key="14">
    <source>
        <dbReference type="EMBL" id="ANJ70376.1"/>
    </source>
</evidence>
<keyword evidence="4 12" id="KW-0813">Transport</keyword>
<evidence type="ECO:0000256" key="5">
    <source>
        <dbReference type="ARBA" id="ARBA00022547"/>
    </source>
</evidence>
<proteinExistence type="inferred from homology"/>
<dbReference type="InterPro" id="IPR001421">
    <property type="entry name" value="ATP8_metazoa"/>
</dbReference>
<evidence type="ECO:0000256" key="9">
    <source>
        <dbReference type="ARBA" id="ARBA00023065"/>
    </source>
</evidence>
<keyword evidence="9 12" id="KW-0406">Ion transport</keyword>
<feature type="transmembrane region" description="Helical" evidence="13">
    <location>
        <begin position="12"/>
        <end position="31"/>
    </location>
</feature>
<dbReference type="GO" id="GO:0015078">
    <property type="term" value="F:proton transmembrane transporter activity"/>
    <property type="evidence" value="ECO:0007669"/>
    <property type="project" value="InterPro"/>
</dbReference>
<dbReference type="AlphaFoldDB" id="A0A191ZR71"/>
<organism evidence="14">
    <name type="scientific">Contacyphon variabilis</name>
    <dbReference type="NCBI Taxonomy" id="877938"/>
    <lineage>
        <taxon>Eukaryota</taxon>
        <taxon>Metazoa</taxon>
        <taxon>Ecdysozoa</taxon>
        <taxon>Arthropoda</taxon>
        <taxon>Hexapoda</taxon>
        <taxon>Insecta</taxon>
        <taxon>Pterygota</taxon>
        <taxon>Neoptera</taxon>
        <taxon>Endopterygota</taxon>
        <taxon>Coleoptera</taxon>
        <taxon>Polyphaga</taxon>
        <taxon>Elateriformia</taxon>
        <taxon>Scirtoidea</taxon>
        <taxon>Scirtidae</taxon>
        <taxon>Contacyphon</taxon>
    </lineage>
</organism>
<evidence type="ECO:0000256" key="11">
    <source>
        <dbReference type="ARBA" id="ARBA00023136"/>
    </source>
</evidence>
<dbReference type="GO" id="GO:0015986">
    <property type="term" value="P:proton motive force-driven ATP synthesis"/>
    <property type="evidence" value="ECO:0007669"/>
    <property type="project" value="InterPro"/>
</dbReference>
<keyword evidence="5 12" id="KW-0138">CF(0)</keyword>
<evidence type="ECO:0000256" key="6">
    <source>
        <dbReference type="ARBA" id="ARBA00022692"/>
    </source>
</evidence>
<evidence type="ECO:0000256" key="2">
    <source>
        <dbReference type="ARBA" id="ARBA00008892"/>
    </source>
</evidence>
<dbReference type="GO" id="GO:0045259">
    <property type="term" value="C:proton-transporting ATP synthase complex"/>
    <property type="evidence" value="ECO:0007669"/>
    <property type="project" value="UniProtKB-KW"/>
</dbReference>
<evidence type="ECO:0000256" key="10">
    <source>
        <dbReference type="ARBA" id="ARBA00023128"/>
    </source>
</evidence>
<protein>
    <recommendedName>
        <fullName evidence="12">ATP synthase complex subunit 8</fullName>
    </recommendedName>
</protein>
<comment type="subcellular location">
    <subcellularLocation>
        <location evidence="1 12">Mitochondrion membrane</location>
        <topology evidence="1 12">Single-pass membrane protein</topology>
    </subcellularLocation>
</comment>
<evidence type="ECO:0000256" key="8">
    <source>
        <dbReference type="ARBA" id="ARBA00022989"/>
    </source>
</evidence>
<keyword evidence="7 12" id="KW-0375">Hydrogen ion transport</keyword>
<keyword evidence="6 12" id="KW-0812">Transmembrane</keyword>
<name>A0A191ZR71_9COLE</name>
<comment type="similarity">
    <text evidence="2 12">Belongs to the ATPase protein 8 family.</text>
</comment>
<keyword evidence="11 13" id="KW-0472">Membrane</keyword>
<evidence type="ECO:0000256" key="4">
    <source>
        <dbReference type="ARBA" id="ARBA00022448"/>
    </source>
</evidence>
<geneLocation type="mitochondrion" evidence="14"/>
<dbReference type="EMBL" id="KT876886">
    <property type="protein sequence ID" value="ANJ70376.1"/>
    <property type="molecule type" value="Genomic_DNA"/>
</dbReference>